<dbReference type="Gene3D" id="2.30.42.10">
    <property type="match status" value="1"/>
</dbReference>
<proteinExistence type="predicted"/>
<evidence type="ECO:0000256" key="2">
    <source>
        <dbReference type="ARBA" id="ARBA00022448"/>
    </source>
</evidence>
<reference evidence="12 13" key="1">
    <citation type="submission" date="2017-07" db="EMBL/GenBank/DDBJ databases">
        <authorList>
            <person name="Sun Z.S."/>
            <person name="Albrecht U."/>
            <person name="Echele G."/>
            <person name="Lee C.C."/>
        </authorList>
    </citation>
    <scope>NUCLEOTIDE SEQUENCE [LARGE SCALE GENOMIC DNA]</scope>
    <source>
        <strain evidence="12 13">CGMCC 1.12710</strain>
    </source>
</reference>
<evidence type="ECO:0000256" key="5">
    <source>
        <dbReference type="ARBA" id="ARBA00022692"/>
    </source>
</evidence>
<feature type="region of interest" description="Disordered" evidence="9">
    <location>
        <begin position="161"/>
        <end position="181"/>
    </location>
</feature>
<accession>A0A239PPV9</accession>
<evidence type="ECO:0000259" key="11">
    <source>
        <dbReference type="Pfam" id="PF11356"/>
    </source>
</evidence>
<evidence type="ECO:0000256" key="6">
    <source>
        <dbReference type="ARBA" id="ARBA00022927"/>
    </source>
</evidence>
<evidence type="ECO:0000256" key="3">
    <source>
        <dbReference type="ARBA" id="ARBA00022475"/>
    </source>
</evidence>
<feature type="transmembrane region" description="Helical" evidence="10">
    <location>
        <begin position="32"/>
        <end position="50"/>
    </location>
</feature>
<evidence type="ECO:0000256" key="10">
    <source>
        <dbReference type="SAM" id="Phobius"/>
    </source>
</evidence>
<comment type="subcellular location">
    <subcellularLocation>
        <location evidence="1">Cell inner membrane</location>
    </subcellularLocation>
</comment>
<keyword evidence="13" id="KW-1185">Reference proteome</keyword>
<keyword evidence="8 10" id="KW-0472">Membrane</keyword>
<evidence type="ECO:0000256" key="9">
    <source>
        <dbReference type="SAM" id="MobiDB-lite"/>
    </source>
</evidence>
<dbReference type="Proteomes" id="UP000198346">
    <property type="component" value="Unassembled WGS sequence"/>
</dbReference>
<keyword evidence="2" id="KW-0813">Transport</keyword>
<evidence type="ECO:0000256" key="8">
    <source>
        <dbReference type="ARBA" id="ARBA00023136"/>
    </source>
</evidence>
<organism evidence="12 13">
    <name type="scientific">Amphiplicatus metriothermophilus</name>
    <dbReference type="NCBI Taxonomy" id="1519374"/>
    <lineage>
        <taxon>Bacteria</taxon>
        <taxon>Pseudomonadati</taxon>
        <taxon>Pseudomonadota</taxon>
        <taxon>Alphaproteobacteria</taxon>
        <taxon>Parvularculales</taxon>
        <taxon>Parvularculaceae</taxon>
        <taxon>Amphiplicatus</taxon>
    </lineage>
</organism>
<dbReference type="Gene3D" id="2.30.30.830">
    <property type="match status" value="1"/>
</dbReference>
<keyword evidence="5 10" id="KW-0812">Transmembrane</keyword>
<dbReference type="InterPro" id="IPR024961">
    <property type="entry name" value="T2SS_GspC_N"/>
</dbReference>
<evidence type="ECO:0000256" key="7">
    <source>
        <dbReference type="ARBA" id="ARBA00022989"/>
    </source>
</evidence>
<dbReference type="EMBL" id="FZQA01000002">
    <property type="protein sequence ID" value="SNT72083.1"/>
    <property type="molecule type" value="Genomic_DNA"/>
</dbReference>
<dbReference type="InterPro" id="IPR036034">
    <property type="entry name" value="PDZ_sf"/>
</dbReference>
<evidence type="ECO:0000313" key="12">
    <source>
        <dbReference type="EMBL" id="SNT72083.1"/>
    </source>
</evidence>
<dbReference type="AlphaFoldDB" id="A0A239PPV9"/>
<evidence type="ECO:0000313" key="13">
    <source>
        <dbReference type="Proteomes" id="UP000198346"/>
    </source>
</evidence>
<dbReference type="Pfam" id="PF11356">
    <property type="entry name" value="T2SSC"/>
    <property type="match status" value="1"/>
</dbReference>
<feature type="domain" description="Type II secretion system protein GspC N-terminal" evidence="11">
    <location>
        <begin position="66"/>
        <end position="157"/>
    </location>
</feature>
<protein>
    <submittedName>
        <fullName evidence="12">Type II secretion system protein C</fullName>
    </submittedName>
</protein>
<evidence type="ECO:0000256" key="4">
    <source>
        <dbReference type="ARBA" id="ARBA00022519"/>
    </source>
</evidence>
<gene>
    <name evidence="12" type="ORF">SAMN06297382_1114</name>
</gene>
<name>A0A239PPV9_9PROT</name>
<keyword evidence="6" id="KW-0653">Protein transport</keyword>
<dbReference type="GO" id="GO:0005886">
    <property type="term" value="C:plasma membrane"/>
    <property type="evidence" value="ECO:0007669"/>
    <property type="project" value="UniProtKB-SubCell"/>
</dbReference>
<keyword evidence="4" id="KW-0997">Cell inner membrane</keyword>
<dbReference type="SUPFAM" id="SSF50156">
    <property type="entry name" value="PDZ domain-like"/>
    <property type="match status" value="1"/>
</dbReference>
<keyword evidence="3" id="KW-1003">Cell membrane</keyword>
<evidence type="ECO:0000256" key="1">
    <source>
        <dbReference type="ARBA" id="ARBA00004533"/>
    </source>
</evidence>
<keyword evidence="7 10" id="KW-1133">Transmembrane helix</keyword>
<dbReference type="GO" id="GO:0015031">
    <property type="term" value="P:protein transport"/>
    <property type="evidence" value="ECO:0007669"/>
    <property type="project" value="UniProtKB-KW"/>
</dbReference>
<sequence>MRARSWLRRLTGSAGSFGGLKAIDAPRLAEFGLAALIALLCAGIALDMVAPLPVSRKPAVPSAARADRGIEARNPFFSPARETAQTAAAPAAETTLDLKLHGTWIDDAGGTAIIRTPDGKQKTYAVGDAVCCGARLDGVFADRVVILRDGVRESLRLPRDMDASARAAAPTTAPPPAKRNAEDLRRIIRVQPVSSVGGARFALFPAGDVAAFEALGLREGDILLRINGAPAPQDAEGFARLVNTLADAGEATLTVERDGATATVRIAPAAGG</sequence>